<evidence type="ECO:0000256" key="1">
    <source>
        <dbReference type="SAM" id="MobiDB-lite"/>
    </source>
</evidence>
<organism evidence="2 3">
    <name type="scientific">Bursaphelenchus okinawaensis</name>
    <dbReference type="NCBI Taxonomy" id="465554"/>
    <lineage>
        <taxon>Eukaryota</taxon>
        <taxon>Metazoa</taxon>
        <taxon>Ecdysozoa</taxon>
        <taxon>Nematoda</taxon>
        <taxon>Chromadorea</taxon>
        <taxon>Rhabditida</taxon>
        <taxon>Tylenchina</taxon>
        <taxon>Tylenchomorpha</taxon>
        <taxon>Aphelenchoidea</taxon>
        <taxon>Aphelenchoididae</taxon>
        <taxon>Bursaphelenchus</taxon>
    </lineage>
</organism>
<dbReference type="Proteomes" id="UP000783686">
    <property type="component" value="Unassembled WGS sequence"/>
</dbReference>
<feature type="region of interest" description="Disordered" evidence="1">
    <location>
        <begin position="22"/>
        <end position="57"/>
    </location>
</feature>
<evidence type="ECO:0000313" key="2">
    <source>
        <dbReference type="EMBL" id="CAD5216501.1"/>
    </source>
</evidence>
<keyword evidence="3" id="KW-1185">Reference proteome</keyword>
<evidence type="ECO:0000313" key="3">
    <source>
        <dbReference type="Proteomes" id="UP000614601"/>
    </source>
</evidence>
<gene>
    <name evidence="2" type="ORF">BOKJ2_LOCUS6619</name>
</gene>
<dbReference type="EMBL" id="CAJFCW020000003">
    <property type="protein sequence ID" value="CAG9106055.1"/>
    <property type="molecule type" value="Genomic_DNA"/>
</dbReference>
<name>A0A811KL90_9BILA</name>
<dbReference type="AlphaFoldDB" id="A0A811KL90"/>
<reference evidence="2" key="1">
    <citation type="submission" date="2020-09" db="EMBL/GenBank/DDBJ databases">
        <authorList>
            <person name="Kikuchi T."/>
        </authorList>
    </citation>
    <scope>NUCLEOTIDE SEQUENCE</scope>
    <source>
        <strain evidence="2">SH1</strain>
    </source>
</reference>
<protein>
    <submittedName>
        <fullName evidence="2">Uncharacterized protein</fullName>
    </submittedName>
</protein>
<dbReference type="Proteomes" id="UP000614601">
    <property type="component" value="Unassembled WGS sequence"/>
</dbReference>
<dbReference type="EMBL" id="CAJFDH010000003">
    <property type="protein sequence ID" value="CAD5216501.1"/>
    <property type="molecule type" value="Genomic_DNA"/>
</dbReference>
<accession>A0A811KL90</accession>
<proteinExistence type="predicted"/>
<sequence>MSADKLYSVEFTRSTRRTPRLTLDYRSLSAREPDKPQVSPKSRRKLPTTPTDNSSNRLNVEFGRLHCTESCDQLNSRRSQEYRPIYLNVTPNYCPSPVPSPSPVQSANMQKTSFLKKLQFQGRVK</sequence>
<comment type="caution">
    <text evidence="2">The sequence shown here is derived from an EMBL/GenBank/DDBJ whole genome shotgun (WGS) entry which is preliminary data.</text>
</comment>
<feature type="compositionally biased region" description="Polar residues" evidence="1">
    <location>
        <begin position="48"/>
        <end position="57"/>
    </location>
</feature>